<keyword evidence="2" id="KW-1003">Cell membrane</keyword>
<organism evidence="8 9">
    <name type="scientific">Allochromatium palmeri</name>
    <dbReference type="NCBI Taxonomy" id="231048"/>
    <lineage>
        <taxon>Bacteria</taxon>
        <taxon>Pseudomonadati</taxon>
        <taxon>Pseudomonadota</taxon>
        <taxon>Gammaproteobacteria</taxon>
        <taxon>Chromatiales</taxon>
        <taxon>Chromatiaceae</taxon>
        <taxon>Allochromatium</taxon>
    </lineage>
</organism>
<comment type="similarity">
    <text evidence="1">Belongs to the EcnA/EcnB lipoprotein family.</text>
</comment>
<dbReference type="OrthoDB" id="9181810at2"/>
<dbReference type="InterPro" id="IPR012556">
    <property type="entry name" value="Entericidin"/>
</dbReference>
<evidence type="ECO:0000256" key="5">
    <source>
        <dbReference type="ARBA" id="ARBA00023139"/>
    </source>
</evidence>
<keyword evidence="3" id="KW-0732">Signal</keyword>
<reference evidence="8 9" key="1">
    <citation type="submission" date="2019-11" db="EMBL/GenBank/DDBJ databases">
        <title>Whole-genome sequence of the anaerobic purple sulfur bacterium Allochromatium palmeri DSM 15591.</title>
        <authorList>
            <person name="Kyndt J.A."/>
            <person name="Meyer T.E."/>
        </authorList>
    </citation>
    <scope>NUCLEOTIDE SEQUENCE [LARGE SCALE GENOMIC DNA]</scope>
    <source>
        <strain evidence="8 9">DSM 15591</strain>
    </source>
</reference>
<proteinExistence type="inferred from homology"/>
<protein>
    <submittedName>
        <fullName evidence="8">Entericidin A/B family lipoprotein</fullName>
    </submittedName>
</protein>
<sequence length="47" mass="4831">MNKLFALILLIAIAGLSGCNTVEGAGKDIQSGGHAVSDTARDVKKDM</sequence>
<dbReference type="GO" id="GO:0009636">
    <property type="term" value="P:response to toxic substance"/>
    <property type="evidence" value="ECO:0007669"/>
    <property type="project" value="InterPro"/>
</dbReference>
<feature type="region of interest" description="Disordered" evidence="7">
    <location>
        <begin position="25"/>
        <end position="47"/>
    </location>
</feature>
<dbReference type="PROSITE" id="PS51257">
    <property type="entry name" value="PROKAR_LIPOPROTEIN"/>
    <property type="match status" value="1"/>
</dbReference>
<keyword evidence="5" id="KW-0564">Palmitate</keyword>
<dbReference type="Proteomes" id="UP000434044">
    <property type="component" value="Unassembled WGS sequence"/>
</dbReference>
<evidence type="ECO:0000256" key="1">
    <source>
        <dbReference type="ARBA" id="ARBA00010296"/>
    </source>
</evidence>
<keyword evidence="6 8" id="KW-0449">Lipoprotein</keyword>
<dbReference type="EMBL" id="WNKT01000080">
    <property type="protein sequence ID" value="MTW23134.1"/>
    <property type="molecule type" value="Genomic_DNA"/>
</dbReference>
<evidence type="ECO:0000256" key="4">
    <source>
        <dbReference type="ARBA" id="ARBA00023136"/>
    </source>
</evidence>
<accession>A0A6N8ELC0</accession>
<evidence type="ECO:0000256" key="6">
    <source>
        <dbReference type="ARBA" id="ARBA00023288"/>
    </source>
</evidence>
<gene>
    <name evidence="8" type="ORF">GJ668_19025</name>
</gene>
<comment type="caution">
    <text evidence="8">The sequence shown here is derived from an EMBL/GenBank/DDBJ whole genome shotgun (WGS) entry which is preliminary data.</text>
</comment>
<evidence type="ECO:0000256" key="3">
    <source>
        <dbReference type="ARBA" id="ARBA00022729"/>
    </source>
</evidence>
<evidence type="ECO:0000256" key="2">
    <source>
        <dbReference type="ARBA" id="ARBA00022475"/>
    </source>
</evidence>
<name>A0A6N8ELC0_9GAMM</name>
<keyword evidence="4" id="KW-0472">Membrane</keyword>
<dbReference type="AlphaFoldDB" id="A0A6N8ELC0"/>
<evidence type="ECO:0000313" key="8">
    <source>
        <dbReference type="EMBL" id="MTW23134.1"/>
    </source>
</evidence>
<keyword evidence="9" id="KW-1185">Reference proteome</keyword>
<evidence type="ECO:0000256" key="7">
    <source>
        <dbReference type="SAM" id="MobiDB-lite"/>
    </source>
</evidence>
<evidence type="ECO:0000313" key="9">
    <source>
        <dbReference type="Proteomes" id="UP000434044"/>
    </source>
</evidence>
<dbReference type="Pfam" id="PF08085">
    <property type="entry name" value="Entericidin"/>
    <property type="match status" value="1"/>
</dbReference>
<dbReference type="GO" id="GO:0016020">
    <property type="term" value="C:membrane"/>
    <property type="evidence" value="ECO:0007669"/>
    <property type="project" value="InterPro"/>
</dbReference>
<dbReference type="RefSeq" id="WP_155451675.1">
    <property type="nucleotide sequence ID" value="NZ_WNKT01000080.1"/>
</dbReference>